<dbReference type="EMBL" id="NRSG01000023">
    <property type="protein sequence ID" value="MBK1657625.1"/>
    <property type="molecule type" value="Genomic_DNA"/>
</dbReference>
<evidence type="ECO:0000313" key="1">
    <source>
        <dbReference type="EMBL" id="MBK1657625.1"/>
    </source>
</evidence>
<evidence type="ECO:0000313" key="2">
    <source>
        <dbReference type="Proteomes" id="UP000697995"/>
    </source>
</evidence>
<keyword evidence="2" id="KW-1185">Reference proteome</keyword>
<comment type="caution">
    <text evidence="1">The sequence shown here is derived from an EMBL/GenBank/DDBJ whole genome shotgun (WGS) entry which is preliminary data.</text>
</comment>
<dbReference type="RefSeq" id="WP_133217566.1">
    <property type="nucleotide sequence ID" value="NZ_NRSG01000023.1"/>
</dbReference>
<dbReference type="Proteomes" id="UP000697995">
    <property type="component" value="Unassembled WGS sequence"/>
</dbReference>
<organism evidence="1 2">
    <name type="scientific">Paracraurococcus ruber</name>
    <dbReference type="NCBI Taxonomy" id="77675"/>
    <lineage>
        <taxon>Bacteria</taxon>
        <taxon>Pseudomonadati</taxon>
        <taxon>Pseudomonadota</taxon>
        <taxon>Alphaproteobacteria</taxon>
        <taxon>Acetobacterales</taxon>
        <taxon>Roseomonadaceae</taxon>
        <taxon>Paracraurococcus</taxon>
    </lineage>
</organism>
<dbReference type="InterPro" id="IPR036390">
    <property type="entry name" value="WH_DNA-bd_sf"/>
</dbReference>
<dbReference type="SUPFAM" id="SSF46785">
    <property type="entry name" value="Winged helix' DNA-binding domain"/>
    <property type="match status" value="1"/>
</dbReference>
<proteinExistence type="predicted"/>
<protein>
    <submittedName>
        <fullName evidence="1">Fur family transcriptional regulator</fullName>
    </submittedName>
</protein>
<gene>
    <name evidence="1" type="ORF">CKO45_05200</name>
</gene>
<accession>A0ABS1CTC1</accession>
<reference evidence="1 2" key="1">
    <citation type="journal article" date="2020" name="Microorganisms">
        <title>Osmotic Adaptation and Compatible Solute Biosynthesis of Phototrophic Bacteria as Revealed from Genome Analyses.</title>
        <authorList>
            <person name="Imhoff J.F."/>
            <person name="Rahn T."/>
            <person name="Kunzel S."/>
            <person name="Keller A."/>
            <person name="Neulinger S.C."/>
        </authorList>
    </citation>
    <scope>NUCLEOTIDE SEQUENCE [LARGE SCALE GENOMIC DNA]</scope>
    <source>
        <strain evidence="1 2">DSM 15382</strain>
    </source>
</reference>
<name>A0ABS1CTC1_9PROT</name>
<sequence length="141" mass="14982">MGRSLAGLCRQDLRRAGLPGTGDLARLLALLRAAPETHVTLADAEALAARAGLPAAPQVLARHLDMLAAHGLLGRLPSISGEPVFDTVPEPHSHLVYEETGQTVDLDVSPETLLALLRQALADRPGGIEVLVRVRRDAARR</sequence>